<feature type="non-terminal residue" evidence="2">
    <location>
        <position position="146"/>
    </location>
</feature>
<dbReference type="EMBL" id="JARJLG010000402">
    <property type="protein sequence ID" value="KAJ7713255.1"/>
    <property type="molecule type" value="Genomic_DNA"/>
</dbReference>
<feature type="compositionally biased region" description="Basic and acidic residues" evidence="1">
    <location>
        <begin position="89"/>
        <end position="99"/>
    </location>
</feature>
<dbReference type="AlphaFoldDB" id="A0AAD7MEA0"/>
<dbReference type="Proteomes" id="UP001215280">
    <property type="component" value="Unassembled WGS sequence"/>
</dbReference>
<accession>A0AAD7MEA0</accession>
<gene>
    <name evidence="2" type="ORF">DFH07DRAFT_714787</name>
</gene>
<evidence type="ECO:0000256" key="1">
    <source>
        <dbReference type="SAM" id="MobiDB-lite"/>
    </source>
</evidence>
<proteinExistence type="predicted"/>
<feature type="region of interest" description="Disordered" evidence="1">
    <location>
        <begin position="89"/>
        <end position="108"/>
    </location>
</feature>
<sequence length="146" mass="16654">DAQCRTALDSLRRQLHVKSRLLIYKKNHSRHQGATTKSRSLVARNESKIRLHSEKYQAAWAAQVSLAGGEESEVGWRKLKKADIRCMEDAEEVSKDAQRKRDRAARRLAREHRWRMNGDEPGTSRTGGGMGAENRRTVSWIWMGAG</sequence>
<evidence type="ECO:0000313" key="3">
    <source>
        <dbReference type="Proteomes" id="UP001215280"/>
    </source>
</evidence>
<protein>
    <submittedName>
        <fullName evidence="2">Uncharacterized protein</fullName>
    </submittedName>
</protein>
<organism evidence="2 3">
    <name type="scientific">Mycena maculata</name>
    <dbReference type="NCBI Taxonomy" id="230809"/>
    <lineage>
        <taxon>Eukaryota</taxon>
        <taxon>Fungi</taxon>
        <taxon>Dikarya</taxon>
        <taxon>Basidiomycota</taxon>
        <taxon>Agaricomycotina</taxon>
        <taxon>Agaricomycetes</taxon>
        <taxon>Agaricomycetidae</taxon>
        <taxon>Agaricales</taxon>
        <taxon>Marasmiineae</taxon>
        <taxon>Mycenaceae</taxon>
        <taxon>Mycena</taxon>
    </lineage>
</organism>
<feature type="non-terminal residue" evidence="2">
    <location>
        <position position="1"/>
    </location>
</feature>
<name>A0AAD7MEA0_9AGAR</name>
<keyword evidence="3" id="KW-1185">Reference proteome</keyword>
<comment type="caution">
    <text evidence="2">The sequence shown here is derived from an EMBL/GenBank/DDBJ whole genome shotgun (WGS) entry which is preliminary data.</text>
</comment>
<evidence type="ECO:0000313" key="2">
    <source>
        <dbReference type="EMBL" id="KAJ7713255.1"/>
    </source>
</evidence>
<reference evidence="2" key="1">
    <citation type="submission" date="2023-03" db="EMBL/GenBank/DDBJ databases">
        <title>Massive genome expansion in bonnet fungi (Mycena s.s.) driven by repeated elements and novel gene families across ecological guilds.</title>
        <authorList>
            <consortium name="Lawrence Berkeley National Laboratory"/>
            <person name="Harder C.B."/>
            <person name="Miyauchi S."/>
            <person name="Viragh M."/>
            <person name="Kuo A."/>
            <person name="Thoen E."/>
            <person name="Andreopoulos B."/>
            <person name="Lu D."/>
            <person name="Skrede I."/>
            <person name="Drula E."/>
            <person name="Henrissat B."/>
            <person name="Morin E."/>
            <person name="Kohler A."/>
            <person name="Barry K."/>
            <person name="LaButti K."/>
            <person name="Morin E."/>
            <person name="Salamov A."/>
            <person name="Lipzen A."/>
            <person name="Mereny Z."/>
            <person name="Hegedus B."/>
            <person name="Baldrian P."/>
            <person name="Stursova M."/>
            <person name="Weitz H."/>
            <person name="Taylor A."/>
            <person name="Grigoriev I.V."/>
            <person name="Nagy L.G."/>
            <person name="Martin F."/>
            <person name="Kauserud H."/>
        </authorList>
    </citation>
    <scope>NUCLEOTIDE SEQUENCE</scope>
    <source>
        <strain evidence="2">CBHHK188m</strain>
    </source>
</reference>